<name>A0ABS6G5P0_9FIRM</name>
<proteinExistence type="predicted"/>
<dbReference type="EMBL" id="JAHLQK010000006">
    <property type="protein sequence ID" value="MBU5677795.1"/>
    <property type="molecule type" value="Genomic_DNA"/>
</dbReference>
<comment type="caution">
    <text evidence="1">The sequence shown here is derived from an EMBL/GenBank/DDBJ whole genome shotgun (WGS) entry which is preliminary data.</text>
</comment>
<reference evidence="1 2" key="1">
    <citation type="submission" date="2021-06" db="EMBL/GenBank/DDBJ databases">
        <authorList>
            <person name="Sun Q."/>
            <person name="Li D."/>
        </authorList>
    </citation>
    <scope>NUCLEOTIDE SEQUENCE [LARGE SCALE GENOMIC DNA]</scope>
    <source>
        <strain evidence="1 2">MSJ-5</strain>
    </source>
</reference>
<accession>A0ABS6G5P0</accession>
<evidence type="ECO:0000313" key="2">
    <source>
        <dbReference type="Proteomes" id="UP000779508"/>
    </source>
</evidence>
<dbReference type="RefSeq" id="WP_216418810.1">
    <property type="nucleotide sequence ID" value="NZ_JAHLQK010000006.1"/>
</dbReference>
<evidence type="ECO:0008006" key="3">
    <source>
        <dbReference type="Google" id="ProtNLM"/>
    </source>
</evidence>
<protein>
    <recommendedName>
        <fullName evidence="3">Helix-turn-helix domain-containing protein</fullName>
    </recommendedName>
</protein>
<evidence type="ECO:0000313" key="1">
    <source>
        <dbReference type="EMBL" id="MBU5677795.1"/>
    </source>
</evidence>
<sequence>MSELEVEIINPEAIPIIRDRLTLMLLELMEEKDLKNNYLNSQLEKSEVSSENRLEKNNICENVTLQELEVQRPAKITVAVAAKIMQVTPRFVQMGLQQDKFPFGTAVKMKRWSCYINTEKFIRYMKEETQQVTYNILK</sequence>
<gene>
    <name evidence="1" type="ORF">KQI88_15355</name>
</gene>
<dbReference type="Proteomes" id="UP000779508">
    <property type="component" value="Unassembled WGS sequence"/>
</dbReference>
<keyword evidence="2" id="KW-1185">Reference proteome</keyword>
<organism evidence="1 2">
    <name type="scientific">Alkaliphilus flagellatus</name>
    <dbReference type="NCBI Taxonomy" id="2841507"/>
    <lineage>
        <taxon>Bacteria</taxon>
        <taxon>Bacillati</taxon>
        <taxon>Bacillota</taxon>
        <taxon>Clostridia</taxon>
        <taxon>Peptostreptococcales</taxon>
        <taxon>Natronincolaceae</taxon>
        <taxon>Alkaliphilus</taxon>
    </lineage>
</organism>